<dbReference type="RefSeq" id="WP_139222668.1">
    <property type="nucleotide sequence ID" value="NZ_CAXIDI010000010.1"/>
</dbReference>
<gene>
    <name evidence="2" type="ORF">SAMN04488004_12335</name>
</gene>
<evidence type="ECO:0008006" key="4">
    <source>
        <dbReference type="Google" id="ProtNLM"/>
    </source>
</evidence>
<feature type="chain" id="PRO_5011572694" description="Porin" evidence="1">
    <location>
        <begin position="20"/>
        <end position="258"/>
    </location>
</feature>
<sequence length="258" mass="26877">MTNIFKAMLSAGFCVAATAAASQSLTGGDVTATYGGLTDSDYDASGYNLSASGEIGFDRVFALQGDLSYTDTDLGLLSSDTIAFTGHAIYHANEFASFGMYYGQESSDGDDLKYYGVEGGYEAAQLKVEGYFGISAIDLGDAFAGTDFAADGAIIGDFELNQAGVQVGYDVNEMFTVMGRYDQIHFTDALSFDRIGAGVSADLGNNIGLSAELGRLSTDIAGLSDDVTYANIGATYTFGAERGATFGARDSAHTLTGF</sequence>
<dbReference type="InterPro" id="IPR023614">
    <property type="entry name" value="Porin_dom_sf"/>
</dbReference>
<name>A0A1I4I7G1_9RHOB</name>
<protein>
    <recommendedName>
        <fullName evidence="4">Porin</fullName>
    </recommendedName>
</protein>
<keyword evidence="1" id="KW-0732">Signal</keyword>
<dbReference type="AlphaFoldDB" id="A0A1I4I7G1"/>
<dbReference type="STRING" id="195913.SAMN04488004_12335"/>
<dbReference type="OrthoDB" id="7686946at2"/>
<reference evidence="2 3" key="1">
    <citation type="submission" date="2016-10" db="EMBL/GenBank/DDBJ databases">
        <authorList>
            <person name="de Groot N.N."/>
        </authorList>
    </citation>
    <scope>NUCLEOTIDE SEQUENCE [LARGE SCALE GENOMIC DNA]</scope>
    <source>
        <strain evidence="2 3">DSM 16199</strain>
    </source>
</reference>
<dbReference type="Proteomes" id="UP000199550">
    <property type="component" value="Unassembled WGS sequence"/>
</dbReference>
<organism evidence="2 3">
    <name type="scientific">Loktanella salsilacus</name>
    <dbReference type="NCBI Taxonomy" id="195913"/>
    <lineage>
        <taxon>Bacteria</taxon>
        <taxon>Pseudomonadati</taxon>
        <taxon>Pseudomonadota</taxon>
        <taxon>Alphaproteobacteria</taxon>
        <taxon>Rhodobacterales</taxon>
        <taxon>Roseobacteraceae</taxon>
        <taxon>Loktanella</taxon>
    </lineage>
</organism>
<dbReference type="Gene3D" id="2.40.160.10">
    <property type="entry name" value="Porin"/>
    <property type="match status" value="1"/>
</dbReference>
<feature type="signal peptide" evidence="1">
    <location>
        <begin position="1"/>
        <end position="19"/>
    </location>
</feature>
<dbReference type="SUPFAM" id="SSF56935">
    <property type="entry name" value="Porins"/>
    <property type="match status" value="1"/>
</dbReference>
<evidence type="ECO:0000256" key="1">
    <source>
        <dbReference type="SAM" id="SignalP"/>
    </source>
</evidence>
<proteinExistence type="predicted"/>
<keyword evidence="3" id="KW-1185">Reference proteome</keyword>
<evidence type="ECO:0000313" key="2">
    <source>
        <dbReference type="EMBL" id="SFL50224.1"/>
    </source>
</evidence>
<dbReference type="EMBL" id="FOTF01000023">
    <property type="protein sequence ID" value="SFL50224.1"/>
    <property type="molecule type" value="Genomic_DNA"/>
</dbReference>
<evidence type="ECO:0000313" key="3">
    <source>
        <dbReference type="Proteomes" id="UP000199550"/>
    </source>
</evidence>
<accession>A0A1I4I7G1</accession>